<evidence type="ECO:0000313" key="5">
    <source>
        <dbReference type="Proteomes" id="UP000298663"/>
    </source>
</evidence>
<dbReference type="SUPFAM" id="SSF52540">
    <property type="entry name" value="P-loop containing nucleoside triphosphate hydrolases"/>
    <property type="match status" value="1"/>
</dbReference>
<protein>
    <recommendedName>
        <fullName evidence="1">ATP-dependent DNA helicase</fullName>
        <ecNumber evidence="1">5.6.2.3</ecNumber>
    </recommendedName>
</protein>
<keyword evidence="1" id="KW-0233">DNA recombination</keyword>
<dbReference type="GO" id="GO:0005524">
    <property type="term" value="F:ATP binding"/>
    <property type="evidence" value="ECO:0007669"/>
    <property type="project" value="UniProtKB-KW"/>
</dbReference>
<keyword evidence="1" id="KW-0067">ATP-binding</keyword>
<dbReference type="GO" id="GO:0006281">
    <property type="term" value="P:DNA repair"/>
    <property type="evidence" value="ECO:0007669"/>
    <property type="project" value="UniProtKB-KW"/>
</dbReference>
<comment type="cofactor">
    <cofactor evidence="1">
        <name>Mg(2+)</name>
        <dbReference type="ChEBI" id="CHEBI:18420"/>
    </cofactor>
</comment>
<comment type="catalytic activity">
    <reaction evidence="1">
        <text>ATP + H2O = ADP + phosphate + H(+)</text>
        <dbReference type="Rhea" id="RHEA:13065"/>
        <dbReference type="ChEBI" id="CHEBI:15377"/>
        <dbReference type="ChEBI" id="CHEBI:15378"/>
        <dbReference type="ChEBI" id="CHEBI:30616"/>
        <dbReference type="ChEBI" id="CHEBI:43474"/>
        <dbReference type="ChEBI" id="CHEBI:456216"/>
        <dbReference type="EC" id="5.6.2.3"/>
    </reaction>
</comment>
<evidence type="ECO:0000313" key="4">
    <source>
        <dbReference type="EMBL" id="TKR69608.1"/>
    </source>
</evidence>
<dbReference type="EC" id="5.6.2.3" evidence="1"/>
<evidence type="ECO:0000256" key="1">
    <source>
        <dbReference type="RuleBase" id="RU363044"/>
    </source>
</evidence>
<keyword evidence="1" id="KW-0347">Helicase</keyword>
<gene>
    <name evidence="4" type="ORF">L596_021748</name>
</gene>
<organism evidence="4 5">
    <name type="scientific">Steinernema carpocapsae</name>
    <name type="common">Entomopathogenic nematode</name>
    <dbReference type="NCBI Taxonomy" id="34508"/>
    <lineage>
        <taxon>Eukaryota</taxon>
        <taxon>Metazoa</taxon>
        <taxon>Ecdysozoa</taxon>
        <taxon>Nematoda</taxon>
        <taxon>Chromadorea</taxon>
        <taxon>Rhabditida</taxon>
        <taxon>Tylenchina</taxon>
        <taxon>Panagrolaimomorpha</taxon>
        <taxon>Strongyloidoidea</taxon>
        <taxon>Steinernematidae</taxon>
        <taxon>Steinernema</taxon>
    </lineage>
</organism>
<keyword evidence="5" id="KW-1185">Reference proteome</keyword>
<dbReference type="STRING" id="34508.A0A4U5MJQ0"/>
<comment type="caution">
    <text evidence="4">The sequence shown here is derived from an EMBL/GenBank/DDBJ whole genome shotgun (WGS) entry which is preliminary data.</text>
</comment>
<evidence type="ECO:0000256" key="2">
    <source>
        <dbReference type="SAM" id="MobiDB-lite"/>
    </source>
</evidence>
<keyword evidence="1" id="KW-0234">DNA repair</keyword>
<dbReference type="PANTHER" id="PTHR10492:SF57">
    <property type="entry name" value="ATP-DEPENDENT DNA HELICASE"/>
    <property type="match status" value="1"/>
</dbReference>
<dbReference type="GO" id="GO:0016887">
    <property type="term" value="F:ATP hydrolysis activity"/>
    <property type="evidence" value="ECO:0007669"/>
    <property type="project" value="RHEA"/>
</dbReference>
<feature type="domain" description="DNA helicase Pif1-like DEAD-box helicase" evidence="3">
    <location>
        <begin position="345"/>
        <end position="402"/>
    </location>
</feature>
<accession>A0A4U5MJQ0</accession>
<evidence type="ECO:0000259" key="3">
    <source>
        <dbReference type="Pfam" id="PF05970"/>
    </source>
</evidence>
<dbReference type="Gene3D" id="3.40.50.300">
    <property type="entry name" value="P-loop containing nucleotide triphosphate hydrolases"/>
    <property type="match status" value="1"/>
</dbReference>
<reference evidence="4 5" key="2">
    <citation type="journal article" date="2019" name="G3 (Bethesda)">
        <title>Hybrid Assembly of the Genome of the Entomopathogenic Nematode Steinernema carpocapsae Identifies the X-Chromosome.</title>
        <authorList>
            <person name="Serra L."/>
            <person name="Macchietto M."/>
            <person name="Macias-Munoz A."/>
            <person name="McGill C.J."/>
            <person name="Rodriguez I.M."/>
            <person name="Rodriguez B."/>
            <person name="Murad R."/>
            <person name="Mortazavi A."/>
        </authorList>
    </citation>
    <scope>NUCLEOTIDE SEQUENCE [LARGE SCALE GENOMIC DNA]</scope>
    <source>
        <strain evidence="4 5">ALL</strain>
    </source>
</reference>
<dbReference type="AlphaFoldDB" id="A0A4U5MJQ0"/>
<feature type="region of interest" description="Disordered" evidence="2">
    <location>
        <begin position="426"/>
        <end position="455"/>
    </location>
</feature>
<dbReference type="GO" id="GO:0000723">
    <property type="term" value="P:telomere maintenance"/>
    <property type="evidence" value="ECO:0007669"/>
    <property type="project" value="InterPro"/>
</dbReference>
<dbReference type="Proteomes" id="UP000298663">
    <property type="component" value="Unassembled WGS sequence"/>
</dbReference>
<keyword evidence="1" id="KW-0227">DNA damage</keyword>
<dbReference type="InterPro" id="IPR010285">
    <property type="entry name" value="DNA_helicase_pif1-like_DEAD"/>
</dbReference>
<dbReference type="EMBL" id="AZBU02000007">
    <property type="protein sequence ID" value="TKR69608.1"/>
    <property type="molecule type" value="Genomic_DNA"/>
</dbReference>
<proteinExistence type="inferred from homology"/>
<sequence length="455" mass="52808">MMRCSRVVEYCFKYVLKGGDRAYVKITIRGVPKLDDQGREVFNLDEIEHHFQTRYVTSMEAVWRLIGYHIVELSHEVQVQYVYKPGGTRVVFQQGREAEAALAALRMPEKNMLTDFFKLCAEDAEARKYCYQEVALHYAYSKKKGWKKRKRQRKTLVRVQSVLPRDRVGFALRLLLLTRPGPTSYQWLRTVNGVEHNTFAQAAIALNLMESDSLWLRTLQDASNDYKDKQFRRFFAQLMFHSLPSNPEALLAAFIDRLCPVRTDAPDFASRRRRALIRIAYYLQEYNVTLYEVGFDVPRDFSIAEHIEDLQRQDDEEEQQMLTVLENGVPRRRTWQEVAKTERAKLNHDQTAVFERIADAIDNPLNADGSRKQTLFFVTGQGGTGKTFLFNSLISHIRSSNKPTWAQHQPVSLHCFCEEAGQRILRSESPTTSPKKIRRPSISSRDMQKRSAMPA</sequence>
<dbReference type="Pfam" id="PF05970">
    <property type="entry name" value="PIF1"/>
    <property type="match status" value="1"/>
</dbReference>
<dbReference type="PANTHER" id="PTHR10492">
    <property type="match status" value="1"/>
</dbReference>
<comment type="similarity">
    <text evidence="1">Belongs to the helicase family.</text>
</comment>
<keyword evidence="1" id="KW-0378">Hydrolase</keyword>
<dbReference type="GO" id="GO:0006310">
    <property type="term" value="P:DNA recombination"/>
    <property type="evidence" value="ECO:0007669"/>
    <property type="project" value="UniProtKB-KW"/>
</dbReference>
<name>A0A4U5MJQ0_STECR</name>
<dbReference type="InterPro" id="IPR027417">
    <property type="entry name" value="P-loop_NTPase"/>
</dbReference>
<dbReference type="OrthoDB" id="8121869at2759"/>
<reference evidence="4 5" key="1">
    <citation type="journal article" date="2015" name="Genome Biol.">
        <title>Comparative genomics of Steinernema reveals deeply conserved gene regulatory networks.</title>
        <authorList>
            <person name="Dillman A.R."/>
            <person name="Macchietto M."/>
            <person name="Porter C.F."/>
            <person name="Rogers A."/>
            <person name="Williams B."/>
            <person name="Antoshechkin I."/>
            <person name="Lee M.M."/>
            <person name="Goodwin Z."/>
            <person name="Lu X."/>
            <person name="Lewis E.E."/>
            <person name="Goodrich-Blair H."/>
            <person name="Stock S.P."/>
            <person name="Adams B.J."/>
            <person name="Sternberg P.W."/>
            <person name="Mortazavi A."/>
        </authorList>
    </citation>
    <scope>NUCLEOTIDE SEQUENCE [LARGE SCALE GENOMIC DNA]</scope>
    <source>
        <strain evidence="4 5">ALL</strain>
    </source>
</reference>
<dbReference type="GO" id="GO:0043139">
    <property type="term" value="F:5'-3' DNA helicase activity"/>
    <property type="evidence" value="ECO:0007669"/>
    <property type="project" value="UniProtKB-EC"/>
</dbReference>
<keyword evidence="1" id="KW-0547">Nucleotide-binding</keyword>